<proteinExistence type="predicted"/>
<evidence type="ECO:0000256" key="2">
    <source>
        <dbReference type="SAM" id="SignalP"/>
    </source>
</evidence>
<dbReference type="Proteomes" id="UP001530315">
    <property type="component" value="Unassembled WGS sequence"/>
</dbReference>
<dbReference type="AlphaFoldDB" id="A0ABD3P0E9"/>
<dbReference type="EMBL" id="JALLAZ020001092">
    <property type="protein sequence ID" value="KAL3780901.1"/>
    <property type="molecule type" value="Genomic_DNA"/>
</dbReference>
<feature type="compositionally biased region" description="Low complexity" evidence="1">
    <location>
        <begin position="184"/>
        <end position="196"/>
    </location>
</feature>
<feature type="chain" id="PRO_5044868130" evidence="2">
    <location>
        <begin position="19"/>
        <end position="236"/>
    </location>
</feature>
<name>A0ABD3P0E9_9STRA</name>
<evidence type="ECO:0000313" key="3">
    <source>
        <dbReference type="EMBL" id="KAL3780901.1"/>
    </source>
</evidence>
<protein>
    <submittedName>
        <fullName evidence="3">Uncharacterized protein</fullName>
    </submittedName>
</protein>
<gene>
    <name evidence="3" type="ORF">ACHAW5_010736</name>
</gene>
<keyword evidence="4" id="KW-1185">Reference proteome</keyword>
<feature type="signal peptide" evidence="2">
    <location>
        <begin position="1"/>
        <end position="18"/>
    </location>
</feature>
<comment type="caution">
    <text evidence="3">The sequence shown here is derived from an EMBL/GenBank/DDBJ whole genome shotgun (WGS) entry which is preliminary data.</text>
</comment>
<sequence>MKFSSIAATAALLTAVHANAGGHYFPAFFRGSHQRHRALASQQCLEETDSLLVDDLVAAAFDAVNEEIQDKAGCSELELNKDTCSVDFETFDAAEQFMQACADMGGKAITVDAVIDCGYSTAQISRQELTVNGFTFNYNNMMDCVSMECDDESVKEKIDTEIAKIATTLESSILATCSYTMDVSSTSSTSGEETSTPNAGQEGGSEEVAIASSAAQCRSLMTAVIGVPLLNMALAA</sequence>
<keyword evidence="2" id="KW-0732">Signal</keyword>
<accession>A0ABD3P0E9</accession>
<evidence type="ECO:0000256" key="1">
    <source>
        <dbReference type="SAM" id="MobiDB-lite"/>
    </source>
</evidence>
<feature type="region of interest" description="Disordered" evidence="1">
    <location>
        <begin position="184"/>
        <end position="206"/>
    </location>
</feature>
<evidence type="ECO:0000313" key="4">
    <source>
        <dbReference type="Proteomes" id="UP001530315"/>
    </source>
</evidence>
<reference evidence="3 4" key="1">
    <citation type="submission" date="2024-10" db="EMBL/GenBank/DDBJ databases">
        <title>Updated reference genomes for cyclostephanoid diatoms.</title>
        <authorList>
            <person name="Roberts W.R."/>
            <person name="Alverson A.J."/>
        </authorList>
    </citation>
    <scope>NUCLEOTIDE SEQUENCE [LARGE SCALE GENOMIC DNA]</scope>
    <source>
        <strain evidence="3 4">AJA276-08</strain>
    </source>
</reference>
<organism evidence="3 4">
    <name type="scientific">Stephanodiscus triporus</name>
    <dbReference type="NCBI Taxonomy" id="2934178"/>
    <lineage>
        <taxon>Eukaryota</taxon>
        <taxon>Sar</taxon>
        <taxon>Stramenopiles</taxon>
        <taxon>Ochrophyta</taxon>
        <taxon>Bacillariophyta</taxon>
        <taxon>Coscinodiscophyceae</taxon>
        <taxon>Thalassiosirophycidae</taxon>
        <taxon>Stephanodiscales</taxon>
        <taxon>Stephanodiscaceae</taxon>
        <taxon>Stephanodiscus</taxon>
    </lineage>
</organism>